<accession>A0A2C6KP73</accession>
<dbReference type="Proteomes" id="UP000221165">
    <property type="component" value="Unassembled WGS sequence"/>
</dbReference>
<dbReference type="InterPro" id="IPR037272">
    <property type="entry name" value="SNS_sf"/>
</dbReference>
<feature type="compositionally biased region" description="Low complexity" evidence="6">
    <location>
        <begin position="305"/>
        <end position="319"/>
    </location>
</feature>
<evidence type="ECO:0000313" key="7">
    <source>
        <dbReference type="EMBL" id="PHJ22290.1"/>
    </source>
</evidence>
<dbReference type="AlphaFoldDB" id="A0A2C6KP73"/>
<dbReference type="VEuPathDB" id="ToxoDB:CSUI_003863"/>
<feature type="compositionally biased region" description="Basic and acidic residues" evidence="6">
    <location>
        <begin position="266"/>
        <end position="297"/>
    </location>
</feature>
<feature type="non-terminal residue" evidence="7">
    <location>
        <position position="553"/>
    </location>
</feature>
<evidence type="ECO:0000256" key="3">
    <source>
        <dbReference type="ARBA" id="ARBA00022692"/>
    </source>
</evidence>
<dbReference type="RefSeq" id="XP_067923967.1">
    <property type="nucleotide sequence ID" value="XM_068064058.1"/>
</dbReference>
<keyword evidence="4" id="KW-1133">Transmembrane helix</keyword>
<name>A0A2C6KP73_9APIC</name>
<feature type="region of interest" description="Disordered" evidence="6">
    <location>
        <begin position="209"/>
        <end position="332"/>
    </location>
</feature>
<keyword evidence="5" id="KW-0472">Membrane</keyword>
<evidence type="ECO:0000256" key="5">
    <source>
        <dbReference type="ARBA" id="ARBA00023136"/>
    </source>
</evidence>
<comment type="subcellular location">
    <subcellularLocation>
        <location evidence="1">Membrane</location>
        <topology evidence="1">Multi-pass membrane protein</topology>
    </subcellularLocation>
</comment>
<gene>
    <name evidence="7" type="ORF">CSUI_003863</name>
</gene>
<keyword evidence="8" id="KW-1185">Reference proteome</keyword>
<evidence type="ECO:0000256" key="1">
    <source>
        <dbReference type="ARBA" id="ARBA00004141"/>
    </source>
</evidence>
<reference evidence="7 8" key="1">
    <citation type="journal article" date="2017" name="Int. J. Parasitol.">
        <title>The genome of the protozoan parasite Cystoisospora suis and a reverse vaccinology approach to identify vaccine candidates.</title>
        <authorList>
            <person name="Palmieri N."/>
            <person name="Shrestha A."/>
            <person name="Ruttkowski B."/>
            <person name="Beck T."/>
            <person name="Vogl C."/>
            <person name="Tomley F."/>
            <person name="Blake D.P."/>
            <person name="Joachim A."/>
        </authorList>
    </citation>
    <scope>NUCLEOTIDE SEQUENCE [LARGE SCALE GENOMIC DNA]</scope>
    <source>
        <strain evidence="7 8">Wien I</strain>
    </source>
</reference>
<dbReference type="SUPFAM" id="SSF161070">
    <property type="entry name" value="SNF-like"/>
    <property type="match status" value="1"/>
</dbReference>
<evidence type="ECO:0000256" key="6">
    <source>
        <dbReference type="SAM" id="MobiDB-lite"/>
    </source>
</evidence>
<protein>
    <submittedName>
        <fullName evidence="7">Sodium:neurotransmitter symporter family protein</fullName>
    </submittedName>
</protein>
<dbReference type="InterPro" id="IPR000175">
    <property type="entry name" value="Na/ntran_symport"/>
</dbReference>
<sequence>MMQKLTFRSRRNRSAVRQGVTDLEHVESLEVKHGDRTNVDEQDDALLGRDMSASPFFHADYANEVRRQVYNESLIYRTTPLYFSKVAFEQRIDEHRLLHAHLQALERSEQNGPLLMSDEVMFSDVLWSHLDNNTTAIGGPGNPSLTAAGSAARRMYTAPRSTSMGQAGPPPPLLQPMTSNARIISRYLSMPNQLSRFIGGRFSGVPAYGGVGGESTGRRSQRSSEVEQGASDSVDDGSGSAQEAEPPDGGGQGGGSSTISGVPKGGRGDERSGGCWAGDKRFLRRERGGGHAVERRPTLSSATRAADQASQLQGGSSSSGAGGTVQGGTNGPVRAYLSRLRSSFDTWGAGGLTGVGESQRSGTGEIISDVGGQPHVLNWTEWLGHQRARGWYSSEALYFMTALGAVMGAGNFTSFWSQLQIWEGMLFILPYCFNFLTIGLPTMQTEISHWLVGAGVLTIFSNLLRVSLKADVLFVPELRRLSLSRSPSVAQSCHLLIYFLSSWKLPHPWQVTEDDQQLCRSMLEQDTCEKVGVSTLCHWLPGQKLCLASPTGK</sequence>
<dbReference type="EMBL" id="MIGC01001743">
    <property type="protein sequence ID" value="PHJ22290.1"/>
    <property type="molecule type" value="Genomic_DNA"/>
</dbReference>
<proteinExistence type="predicted"/>
<feature type="compositionally biased region" description="Low complexity" evidence="6">
    <location>
        <begin position="229"/>
        <end position="241"/>
    </location>
</feature>
<evidence type="ECO:0000256" key="2">
    <source>
        <dbReference type="ARBA" id="ARBA00022448"/>
    </source>
</evidence>
<feature type="compositionally biased region" description="Gly residues" evidence="6">
    <location>
        <begin position="320"/>
        <end position="330"/>
    </location>
</feature>
<evidence type="ECO:0000256" key="4">
    <source>
        <dbReference type="ARBA" id="ARBA00022989"/>
    </source>
</evidence>
<comment type="caution">
    <text evidence="7">The sequence shown here is derived from an EMBL/GenBank/DDBJ whole genome shotgun (WGS) entry which is preliminary data.</text>
</comment>
<organism evidence="7 8">
    <name type="scientific">Cystoisospora suis</name>
    <dbReference type="NCBI Taxonomy" id="483139"/>
    <lineage>
        <taxon>Eukaryota</taxon>
        <taxon>Sar</taxon>
        <taxon>Alveolata</taxon>
        <taxon>Apicomplexa</taxon>
        <taxon>Conoidasida</taxon>
        <taxon>Coccidia</taxon>
        <taxon>Eucoccidiorida</taxon>
        <taxon>Eimeriorina</taxon>
        <taxon>Sarcocystidae</taxon>
        <taxon>Cystoisospora</taxon>
    </lineage>
</organism>
<dbReference type="GeneID" id="94427269"/>
<keyword evidence="2" id="KW-0813">Transport</keyword>
<dbReference type="PROSITE" id="PS50267">
    <property type="entry name" value="NA_NEUROTRAN_SYMP_3"/>
    <property type="match status" value="1"/>
</dbReference>
<dbReference type="OrthoDB" id="7777654at2759"/>
<dbReference type="GO" id="GO:0016020">
    <property type="term" value="C:membrane"/>
    <property type="evidence" value="ECO:0007669"/>
    <property type="project" value="UniProtKB-SubCell"/>
</dbReference>
<evidence type="ECO:0000313" key="8">
    <source>
        <dbReference type="Proteomes" id="UP000221165"/>
    </source>
</evidence>
<keyword evidence="3" id="KW-0812">Transmembrane</keyword>